<dbReference type="OMA" id="IWNAFLM"/>
<dbReference type="HOGENOM" id="CLU_1173060_0_0_1"/>
<dbReference type="AlphaFoldDB" id="F8QE30"/>
<accession>F8QE30</accession>
<name>F8QE30_SERL3</name>
<dbReference type="OrthoDB" id="3253416at2759"/>
<protein>
    <submittedName>
        <fullName evidence="1">Uncharacterized protein</fullName>
    </submittedName>
</protein>
<evidence type="ECO:0000313" key="1">
    <source>
        <dbReference type="EMBL" id="EGN93405.1"/>
    </source>
</evidence>
<dbReference type="EMBL" id="GL945492">
    <property type="protein sequence ID" value="EGN93405.1"/>
    <property type="molecule type" value="Genomic_DNA"/>
</dbReference>
<gene>
    <name evidence="1" type="ORF">SERLA73DRAFT_156345</name>
</gene>
<sequence length="259" mass="30001">MNRMRPTKKYGHSLKWTKNQLFFLNHLRQQKRWVNIWNAFLMDKLQQANKGRSVGERIRLLDFIRIHKDDLLKVYQQLLLADRQQLELKAVKACQKKLTIIRANPKALLHDVNAIFTAMDQDVKWTKSLCPCEFTNNTWKWTALSTQTGMDGFYVAVRGGCRRLCRAQGVCSEKAEQFSTDILGHEPRNLALKLEAYIISASSVNCQHPPNKLISESHTIIQDELEFILHSNNGSRAIKMNYNNYEKKIVEHYGIALTG</sequence>
<dbReference type="InParanoid" id="F8QE30"/>
<keyword evidence="2" id="KW-1185">Reference proteome</keyword>
<evidence type="ECO:0000313" key="2">
    <source>
        <dbReference type="Proteomes" id="UP000008063"/>
    </source>
</evidence>
<dbReference type="Proteomes" id="UP000008063">
    <property type="component" value="Unassembled WGS sequence"/>
</dbReference>
<reference evidence="2" key="1">
    <citation type="journal article" date="2011" name="Science">
        <title>The plant cell wall-decomposing machinery underlies the functional diversity of forest fungi.</title>
        <authorList>
            <person name="Eastwood D.C."/>
            <person name="Floudas D."/>
            <person name="Binder M."/>
            <person name="Majcherczyk A."/>
            <person name="Schneider P."/>
            <person name="Aerts A."/>
            <person name="Asiegbu F.O."/>
            <person name="Baker S.E."/>
            <person name="Barry K."/>
            <person name="Bendiksby M."/>
            <person name="Blumentritt M."/>
            <person name="Coutinho P.M."/>
            <person name="Cullen D."/>
            <person name="de Vries R.P."/>
            <person name="Gathman A."/>
            <person name="Goodell B."/>
            <person name="Henrissat B."/>
            <person name="Ihrmark K."/>
            <person name="Kauserud H."/>
            <person name="Kohler A."/>
            <person name="LaButti K."/>
            <person name="Lapidus A."/>
            <person name="Lavin J.L."/>
            <person name="Lee Y.-H."/>
            <person name="Lindquist E."/>
            <person name="Lilly W."/>
            <person name="Lucas S."/>
            <person name="Morin E."/>
            <person name="Murat C."/>
            <person name="Oguiza J.A."/>
            <person name="Park J."/>
            <person name="Pisabarro A.G."/>
            <person name="Riley R."/>
            <person name="Rosling A."/>
            <person name="Salamov A."/>
            <person name="Schmidt O."/>
            <person name="Schmutz J."/>
            <person name="Skrede I."/>
            <person name="Stenlid J."/>
            <person name="Wiebenga A."/>
            <person name="Xie X."/>
            <person name="Kuees U."/>
            <person name="Hibbett D.S."/>
            <person name="Hoffmeister D."/>
            <person name="Hoegberg N."/>
            <person name="Martin F."/>
            <person name="Grigoriev I.V."/>
            <person name="Watkinson S.C."/>
        </authorList>
    </citation>
    <scope>NUCLEOTIDE SEQUENCE [LARGE SCALE GENOMIC DNA]</scope>
    <source>
        <strain evidence="2">strain S7.3</strain>
    </source>
</reference>
<organism evidence="2">
    <name type="scientific">Serpula lacrymans var. lacrymans (strain S7.3)</name>
    <name type="common">Dry rot fungus</name>
    <dbReference type="NCBI Taxonomy" id="936435"/>
    <lineage>
        <taxon>Eukaryota</taxon>
        <taxon>Fungi</taxon>
        <taxon>Dikarya</taxon>
        <taxon>Basidiomycota</taxon>
        <taxon>Agaricomycotina</taxon>
        <taxon>Agaricomycetes</taxon>
        <taxon>Agaricomycetidae</taxon>
        <taxon>Boletales</taxon>
        <taxon>Coniophorineae</taxon>
        <taxon>Serpulaceae</taxon>
        <taxon>Serpula</taxon>
    </lineage>
</organism>
<proteinExistence type="predicted"/>